<dbReference type="Proteomes" id="UP000199009">
    <property type="component" value="Chromosome I"/>
</dbReference>
<sequence>MSTLRTRARVITVVAGIGIVAVLAAGCARGGTTDGGGGDASEGPAEASPGITDTSITLGITSPLTGATAGPGNCTVDGALAYFGVKNADGGIEFGDGKTRTVEIKAYDDAYDPQKALTNFQQMVSDGVFAAGVGLGTPTNRAWREAAIDEGVPQVLVMTGDPIFSDRAESPEQIGLVPIYQQEGGAFGELLASSTDEHKVAILSQNDDYGDGYVEGFKAAVEGSDNIEIVKELTYEATDTSVDAQLTELAASGADVFFNAMSITPLVISSLKKTEELGWKPSWFLPSNTSSPGGILQQPDVHADVFPGIYTVAFSQSAASPAFQESEEGKAFLAAIDEYTNQEGVPAFPHCVWSWIAAATLDQAFQKMTEPTRENFMEALLSIQDYAAPFMLEGSVIDTTQDGKPAVSDVSVQLYNGKGYATAESFGG</sequence>
<dbReference type="PANTHER" id="PTHR47235:SF1">
    <property type="entry name" value="BLR6548 PROTEIN"/>
    <property type="match status" value="1"/>
</dbReference>
<evidence type="ECO:0000259" key="3">
    <source>
        <dbReference type="Pfam" id="PF13458"/>
    </source>
</evidence>
<dbReference type="Pfam" id="PF13458">
    <property type="entry name" value="Peripla_BP_6"/>
    <property type="match status" value="1"/>
</dbReference>
<dbReference type="RefSeq" id="WP_091486315.1">
    <property type="nucleotide sequence ID" value="NZ_LT629692.1"/>
</dbReference>
<evidence type="ECO:0000313" key="4">
    <source>
        <dbReference type="EMBL" id="SDG57830.1"/>
    </source>
</evidence>
<keyword evidence="2" id="KW-0732">Signal</keyword>
<dbReference type="CDD" id="cd06343">
    <property type="entry name" value="PBP1_ABC_ligand_binding-like"/>
    <property type="match status" value="1"/>
</dbReference>
<dbReference type="PANTHER" id="PTHR47235">
    <property type="entry name" value="BLR6548 PROTEIN"/>
    <property type="match status" value="1"/>
</dbReference>
<dbReference type="InterPro" id="IPR028081">
    <property type="entry name" value="Leu-bd"/>
</dbReference>
<keyword evidence="5" id="KW-1185">Reference proteome</keyword>
<accession>A0A1G7VFX6</accession>
<name>A0A1G7VFX6_9MICO</name>
<dbReference type="EMBL" id="LT629692">
    <property type="protein sequence ID" value="SDG57830.1"/>
    <property type="molecule type" value="Genomic_DNA"/>
</dbReference>
<organism evidence="4 5">
    <name type="scientific">Microbacterium pygmaeum</name>
    <dbReference type="NCBI Taxonomy" id="370764"/>
    <lineage>
        <taxon>Bacteria</taxon>
        <taxon>Bacillati</taxon>
        <taxon>Actinomycetota</taxon>
        <taxon>Actinomycetes</taxon>
        <taxon>Micrococcales</taxon>
        <taxon>Microbacteriaceae</taxon>
        <taxon>Microbacterium</taxon>
    </lineage>
</organism>
<evidence type="ECO:0000256" key="1">
    <source>
        <dbReference type="ARBA" id="ARBA00010062"/>
    </source>
</evidence>
<dbReference type="PROSITE" id="PS51257">
    <property type="entry name" value="PROKAR_LIPOPROTEIN"/>
    <property type="match status" value="1"/>
</dbReference>
<evidence type="ECO:0000313" key="5">
    <source>
        <dbReference type="Proteomes" id="UP000199009"/>
    </source>
</evidence>
<reference evidence="4 5" key="1">
    <citation type="submission" date="2016-10" db="EMBL/GenBank/DDBJ databases">
        <authorList>
            <person name="de Groot N.N."/>
        </authorList>
    </citation>
    <scope>NUCLEOTIDE SEQUENCE [LARGE SCALE GENOMIC DNA]</scope>
    <source>
        <strain evidence="4 5">DSM 23142</strain>
    </source>
</reference>
<comment type="similarity">
    <text evidence="1">Belongs to the leucine-binding protein family.</text>
</comment>
<dbReference type="AlphaFoldDB" id="A0A1G7VFX6"/>
<dbReference type="STRING" id="370764.SAMN04489810_0681"/>
<feature type="domain" description="Leucine-binding protein" evidence="3">
    <location>
        <begin position="55"/>
        <end position="407"/>
    </location>
</feature>
<evidence type="ECO:0000256" key="2">
    <source>
        <dbReference type="ARBA" id="ARBA00022729"/>
    </source>
</evidence>
<proteinExistence type="inferred from homology"/>
<gene>
    <name evidence="4" type="ORF">SAMN04489810_0681</name>
</gene>
<dbReference type="InterPro" id="IPR028082">
    <property type="entry name" value="Peripla_BP_I"/>
</dbReference>
<dbReference type="OrthoDB" id="26870at2"/>
<dbReference type="Gene3D" id="3.40.50.2300">
    <property type="match status" value="2"/>
</dbReference>
<dbReference type="SUPFAM" id="SSF53822">
    <property type="entry name" value="Periplasmic binding protein-like I"/>
    <property type="match status" value="1"/>
</dbReference>
<protein>
    <submittedName>
        <fullName evidence="4">ABC-type branched-chain amino acid transport system, substrate-binding protein</fullName>
    </submittedName>
</protein>